<accession>A0AAU0F6X6</accession>
<dbReference type="AlphaFoldDB" id="A0AAU0F6X6"/>
<organism evidence="1 2">
    <name type="scientific">Bergeyella porcorum</name>
    <dbReference type="NCBI Taxonomy" id="1735111"/>
    <lineage>
        <taxon>Bacteria</taxon>
        <taxon>Pseudomonadati</taxon>
        <taxon>Bacteroidota</taxon>
        <taxon>Flavobacteriia</taxon>
        <taxon>Flavobacteriales</taxon>
        <taxon>Weeksellaceae</taxon>
        <taxon>Bergeyella</taxon>
    </lineage>
</organism>
<dbReference type="Proteomes" id="UP001432059">
    <property type="component" value="Chromosome"/>
</dbReference>
<evidence type="ECO:0000313" key="2">
    <source>
        <dbReference type="Proteomes" id="UP001432059"/>
    </source>
</evidence>
<gene>
    <name evidence="1" type="ORF">BPO_1099</name>
</gene>
<name>A0AAU0F6X6_9FLAO</name>
<proteinExistence type="predicted"/>
<evidence type="ECO:0000313" key="1">
    <source>
        <dbReference type="EMBL" id="WOC51746.1"/>
    </source>
</evidence>
<protein>
    <submittedName>
        <fullName evidence="1">Uncharacterized protein</fullName>
    </submittedName>
</protein>
<reference evidence="1" key="1">
    <citation type="submission" date="2023-10" db="EMBL/GenBank/DDBJ databases">
        <title>Characterization and whole genome sequencing of a novel strain of Bergeyella porcorum QD2021 isolated from pig.</title>
        <authorList>
            <person name="Liu G."/>
            <person name="Chen C."/>
            <person name="Han X."/>
        </authorList>
    </citation>
    <scope>NUCLEOTIDE SEQUENCE</scope>
    <source>
        <strain evidence="1">QD2021</strain>
    </source>
</reference>
<dbReference type="KEGG" id="bpor:BPO_1099"/>
<sequence length="40" mass="4545">MGAVLLKISAFQPKNLVYCVLSQNKCFHFLFSTISAVFFM</sequence>
<keyword evidence="2" id="KW-1185">Reference proteome</keyword>
<dbReference type="EMBL" id="CP136426">
    <property type="protein sequence ID" value="WOC51746.1"/>
    <property type="molecule type" value="Genomic_DNA"/>
</dbReference>